<dbReference type="EMBL" id="HG793133">
    <property type="protein sequence ID" value="CDK30479.1"/>
    <property type="molecule type" value="Genomic_DNA"/>
</dbReference>
<protein>
    <submittedName>
        <fullName evidence="3">Uncharacterized protein</fullName>
    </submittedName>
</protein>
<proteinExistence type="predicted"/>
<keyword evidence="4" id="KW-1185">Reference proteome</keyword>
<dbReference type="KEGG" id="dpb:BABL1_gene_539"/>
<evidence type="ECO:0000256" key="1">
    <source>
        <dbReference type="SAM" id="Coils"/>
    </source>
</evidence>
<keyword evidence="1" id="KW-0175">Coiled coil</keyword>
<dbReference type="HOGENOM" id="CLU_1544788_0_0_7"/>
<dbReference type="Proteomes" id="UP000018769">
    <property type="component" value="Chromosome I"/>
</dbReference>
<evidence type="ECO:0000313" key="4">
    <source>
        <dbReference type="Proteomes" id="UP000018769"/>
    </source>
</evidence>
<dbReference type="STRING" id="673862.BABL1_gene_539"/>
<accession>V6DG10</accession>
<keyword evidence="2" id="KW-0732">Signal</keyword>
<reference evidence="3 4" key="1">
    <citation type="journal article" date="2015" name="Biol. Direct">
        <title>Babela massiliensis, a representative of a widespread bacterial phylum with unusual adaptations to parasitism in amoebae.</title>
        <authorList>
            <person name="Pagnier I."/>
            <person name="Yutin N."/>
            <person name="Croce O."/>
            <person name="Makarova K.S."/>
            <person name="Wolf Y.I."/>
            <person name="Benamar S."/>
            <person name="Raoult D."/>
            <person name="Koonin E.V."/>
            <person name="La Scola B."/>
        </authorList>
    </citation>
    <scope>NUCLEOTIDE SEQUENCE [LARGE SCALE GENOMIC DNA]</scope>
    <source>
        <strain evidence="4">BABL1</strain>
    </source>
</reference>
<organism evidence="3 4">
    <name type="scientific">Candidatus Babela massiliensis</name>
    <dbReference type="NCBI Taxonomy" id="673862"/>
    <lineage>
        <taxon>Bacteria</taxon>
        <taxon>Candidatus Babelota</taxon>
        <taxon>Candidatus Babeliae</taxon>
        <taxon>Candidatus Babeliales</taxon>
        <taxon>Candidatus Babeliaceae</taxon>
        <taxon>Candidatus Babela</taxon>
    </lineage>
</organism>
<evidence type="ECO:0000313" key="3">
    <source>
        <dbReference type="EMBL" id="CDK30479.1"/>
    </source>
</evidence>
<feature type="signal peptide" evidence="2">
    <location>
        <begin position="1"/>
        <end position="22"/>
    </location>
</feature>
<name>V6DG10_9BACT</name>
<feature type="chain" id="PRO_5004746116" evidence="2">
    <location>
        <begin position="23"/>
        <end position="173"/>
    </location>
</feature>
<sequence length="173" mass="18905">MNNLKKTMLALSLLIPVNSAFAISWSIPTLQSAKDITKNTWNAISSKTSELSEKFKDFAFVNSSRLQDVIKNNSKNSAVLAVIATGLTATGIAYNKNTKFNRAVNDKLSPVKRFANNKLAAIQNKYADLKEKYNVTDAQEAKAKKVAKYTALAGASTAAVWGIANIYNKIKNK</sequence>
<dbReference type="RefSeq" id="WP_023791667.1">
    <property type="nucleotide sequence ID" value="NC_023003.1"/>
</dbReference>
<dbReference type="AlphaFoldDB" id="V6DG10"/>
<dbReference type="PATRIC" id="fig|673862.3.peg.366"/>
<feature type="coiled-coil region" evidence="1">
    <location>
        <begin position="112"/>
        <end position="139"/>
    </location>
</feature>
<evidence type="ECO:0000256" key="2">
    <source>
        <dbReference type="SAM" id="SignalP"/>
    </source>
</evidence>
<gene>
    <name evidence="3" type="ORF">BABL1_gene_539</name>
</gene>